<gene>
    <name evidence="2" type="ORF">M407DRAFT_235396</name>
</gene>
<organism evidence="2 3">
    <name type="scientific">Tulasnella calospora MUT 4182</name>
    <dbReference type="NCBI Taxonomy" id="1051891"/>
    <lineage>
        <taxon>Eukaryota</taxon>
        <taxon>Fungi</taxon>
        <taxon>Dikarya</taxon>
        <taxon>Basidiomycota</taxon>
        <taxon>Agaricomycotina</taxon>
        <taxon>Agaricomycetes</taxon>
        <taxon>Cantharellales</taxon>
        <taxon>Tulasnellaceae</taxon>
        <taxon>Tulasnella</taxon>
    </lineage>
</organism>
<dbReference type="EMBL" id="KN823794">
    <property type="protein sequence ID" value="KIO15832.1"/>
    <property type="molecule type" value="Genomic_DNA"/>
</dbReference>
<accession>A0A0C3L2C1</accession>
<evidence type="ECO:0000256" key="1">
    <source>
        <dbReference type="SAM" id="MobiDB-lite"/>
    </source>
</evidence>
<feature type="non-terminal residue" evidence="2">
    <location>
        <position position="111"/>
    </location>
</feature>
<keyword evidence="3" id="KW-1185">Reference proteome</keyword>
<dbReference type="HOGENOM" id="CLU_2164551_0_0_1"/>
<reference evidence="3" key="2">
    <citation type="submission" date="2015-01" db="EMBL/GenBank/DDBJ databases">
        <title>Evolutionary Origins and Diversification of the Mycorrhizal Mutualists.</title>
        <authorList>
            <consortium name="DOE Joint Genome Institute"/>
            <consortium name="Mycorrhizal Genomics Consortium"/>
            <person name="Kohler A."/>
            <person name="Kuo A."/>
            <person name="Nagy L.G."/>
            <person name="Floudas D."/>
            <person name="Copeland A."/>
            <person name="Barry K.W."/>
            <person name="Cichocki N."/>
            <person name="Veneault-Fourrey C."/>
            <person name="LaButti K."/>
            <person name="Lindquist E.A."/>
            <person name="Lipzen A."/>
            <person name="Lundell T."/>
            <person name="Morin E."/>
            <person name="Murat C."/>
            <person name="Riley R."/>
            <person name="Ohm R."/>
            <person name="Sun H."/>
            <person name="Tunlid A."/>
            <person name="Henrissat B."/>
            <person name="Grigoriev I.V."/>
            <person name="Hibbett D.S."/>
            <person name="Martin F."/>
        </authorList>
    </citation>
    <scope>NUCLEOTIDE SEQUENCE [LARGE SCALE GENOMIC DNA]</scope>
    <source>
        <strain evidence="3">MUT 4182</strain>
    </source>
</reference>
<protein>
    <submittedName>
        <fullName evidence="2">Uncharacterized protein</fullName>
    </submittedName>
</protein>
<dbReference type="Proteomes" id="UP000054248">
    <property type="component" value="Unassembled WGS sequence"/>
</dbReference>
<feature type="compositionally biased region" description="Basic and acidic residues" evidence="1">
    <location>
        <begin position="82"/>
        <end position="91"/>
    </location>
</feature>
<reference evidence="2 3" key="1">
    <citation type="submission" date="2014-04" db="EMBL/GenBank/DDBJ databases">
        <authorList>
            <consortium name="DOE Joint Genome Institute"/>
            <person name="Kuo A."/>
            <person name="Girlanda M."/>
            <person name="Perotto S."/>
            <person name="Kohler A."/>
            <person name="Nagy L.G."/>
            <person name="Floudas D."/>
            <person name="Copeland A."/>
            <person name="Barry K.W."/>
            <person name="Cichocki N."/>
            <person name="Veneault-Fourrey C."/>
            <person name="LaButti K."/>
            <person name="Lindquist E.A."/>
            <person name="Lipzen A."/>
            <person name="Lundell T."/>
            <person name="Morin E."/>
            <person name="Murat C."/>
            <person name="Sun H."/>
            <person name="Tunlid A."/>
            <person name="Henrissat B."/>
            <person name="Grigoriev I.V."/>
            <person name="Hibbett D.S."/>
            <person name="Martin F."/>
            <person name="Nordberg H.P."/>
            <person name="Cantor M.N."/>
            <person name="Hua S.X."/>
        </authorList>
    </citation>
    <scope>NUCLEOTIDE SEQUENCE [LARGE SCALE GENOMIC DNA]</scope>
    <source>
        <strain evidence="2 3">MUT 4182</strain>
    </source>
</reference>
<name>A0A0C3L2C1_9AGAM</name>
<evidence type="ECO:0000313" key="2">
    <source>
        <dbReference type="EMBL" id="KIO15832.1"/>
    </source>
</evidence>
<proteinExistence type="predicted"/>
<feature type="non-terminal residue" evidence="2">
    <location>
        <position position="1"/>
    </location>
</feature>
<dbReference type="Gene3D" id="3.90.640.10">
    <property type="entry name" value="Actin, Chain A, domain 4"/>
    <property type="match status" value="1"/>
</dbReference>
<evidence type="ECO:0000313" key="3">
    <source>
        <dbReference type="Proteomes" id="UP000054248"/>
    </source>
</evidence>
<dbReference type="AlphaFoldDB" id="A0A0C3L2C1"/>
<sequence length="111" mass="12886">NHLSKHLVQELKQKFKKDLSSKARAVRRLRTARESASLRLLEPPSKWTRCTRVSTSTPPYPCSFRGALPGPFPLEPQPRGEGPPRFRDRQVCRQRHRPRRWSTCMMPSANP</sequence>
<feature type="region of interest" description="Disordered" evidence="1">
    <location>
        <begin position="67"/>
        <end position="111"/>
    </location>
</feature>